<accession>A0AAD1ZM30</accession>
<proteinExistence type="predicted"/>
<dbReference type="AlphaFoldDB" id="A0AAD1ZM30"/>
<protein>
    <submittedName>
        <fullName evidence="2">Uncharacterized protein</fullName>
    </submittedName>
</protein>
<feature type="transmembrane region" description="Helical" evidence="1">
    <location>
        <begin position="226"/>
        <end position="253"/>
    </location>
</feature>
<sequence>MKREKGFENPRKQKGGIMVPLPSFRLKKNVNKYPNTIPCLPQNADHRIKSTLAVLDGNMWIWNPISLPSQCKIVSSSVDLRSSKVCELGPLNYKAKYVLYPFESKKYRCHYDYYWASVLKVEYIDHSGQARLAVAEAPNEALPSNCRPNFGAAWLAKDKFKVNETYECWYTLGISKVNINLDGLFDCKAKELSTVEMLRWYSIVFTSLLKWRFGGTSIGLWRWDAIAGVVTGFSTSLISVTLVGFLCPLMSFICRLCAVKKLPHFPSTILLKRAWLFTLYLSFMSWVTIQYIERLGFKIL</sequence>
<evidence type="ECO:0000313" key="2">
    <source>
        <dbReference type="EMBL" id="CAI9771633.1"/>
    </source>
</evidence>
<keyword evidence="1" id="KW-0472">Membrane</keyword>
<feature type="transmembrane region" description="Helical" evidence="1">
    <location>
        <begin position="274"/>
        <end position="292"/>
    </location>
</feature>
<reference evidence="2" key="1">
    <citation type="submission" date="2023-05" db="EMBL/GenBank/DDBJ databases">
        <authorList>
            <person name="Huff M."/>
        </authorList>
    </citation>
    <scope>NUCLEOTIDE SEQUENCE</scope>
</reference>
<keyword evidence="3" id="KW-1185">Reference proteome</keyword>
<evidence type="ECO:0000256" key="1">
    <source>
        <dbReference type="SAM" id="Phobius"/>
    </source>
</evidence>
<organism evidence="2 3">
    <name type="scientific">Fraxinus pennsylvanica</name>
    <dbReference type="NCBI Taxonomy" id="56036"/>
    <lineage>
        <taxon>Eukaryota</taxon>
        <taxon>Viridiplantae</taxon>
        <taxon>Streptophyta</taxon>
        <taxon>Embryophyta</taxon>
        <taxon>Tracheophyta</taxon>
        <taxon>Spermatophyta</taxon>
        <taxon>Magnoliopsida</taxon>
        <taxon>eudicotyledons</taxon>
        <taxon>Gunneridae</taxon>
        <taxon>Pentapetalae</taxon>
        <taxon>asterids</taxon>
        <taxon>lamiids</taxon>
        <taxon>Lamiales</taxon>
        <taxon>Oleaceae</taxon>
        <taxon>Oleeae</taxon>
        <taxon>Fraxinus</taxon>
    </lineage>
</organism>
<dbReference type="EMBL" id="OU503046">
    <property type="protein sequence ID" value="CAI9771633.1"/>
    <property type="molecule type" value="Genomic_DNA"/>
</dbReference>
<name>A0AAD1ZM30_9LAMI</name>
<keyword evidence="1" id="KW-0812">Transmembrane</keyword>
<dbReference type="PANTHER" id="PTHR36779:SF1">
    <property type="entry name" value="OS04G0600400 PROTEIN"/>
    <property type="match status" value="1"/>
</dbReference>
<evidence type="ECO:0000313" key="3">
    <source>
        <dbReference type="Proteomes" id="UP000834106"/>
    </source>
</evidence>
<gene>
    <name evidence="2" type="ORF">FPE_LOCUS19063</name>
</gene>
<dbReference type="PANTHER" id="PTHR36779">
    <property type="entry name" value="OSJNBA0083N12.13 PROTEIN"/>
    <property type="match status" value="1"/>
</dbReference>
<keyword evidence="1" id="KW-1133">Transmembrane helix</keyword>
<dbReference type="Proteomes" id="UP000834106">
    <property type="component" value="Chromosome 11"/>
</dbReference>